<evidence type="ECO:0000313" key="15">
    <source>
        <dbReference type="Proteomes" id="UP000648239"/>
    </source>
</evidence>
<feature type="binding site" evidence="12">
    <location>
        <begin position="259"/>
        <end position="261"/>
    </location>
    <ligand>
        <name>GTP</name>
        <dbReference type="ChEBI" id="CHEBI:37565"/>
    </ligand>
</feature>
<dbReference type="SFLD" id="SFLDG01383">
    <property type="entry name" value="cyclic_pyranopterin_phosphate"/>
    <property type="match status" value="1"/>
</dbReference>
<evidence type="ECO:0000259" key="13">
    <source>
        <dbReference type="PROSITE" id="PS51918"/>
    </source>
</evidence>
<keyword evidence="2 12" id="KW-0004">4Fe-4S</keyword>
<evidence type="ECO:0000256" key="8">
    <source>
        <dbReference type="ARBA" id="ARBA00023134"/>
    </source>
</evidence>
<dbReference type="InterPro" id="IPR010505">
    <property type="entry name" value="MoaA_twitch"/>
</dbReference>
<evidence type="ECO:0000256" key="9">
    <source>
        <dbReference type="ARBA" id="ARBA00023150"/>
    </source>
</evidence>
<dbReference type="SFLD" id="SFLDG01386">
    <property type="entry name" value="main_SPASM_domain-containing"/>
    <property type="match status" value="1"/>
</dbReference>
<feature type="binding site" evidence="12">
    <location>
        <position position="257"/>
    </location>
    <ligand>
        <name>[4Fe-4S] cluster</name>
        <dbReference type="ChEBI" id="CHEBI:49883"/>
        <label>2</label>
        <note>4Fe-4S-substrate</note>
    </ligand>
</feature>
<evidence type="ECO:0000256" key="12">
    <source>
        <dbReference type="HAMAP-Rule" id="MF_01225"/>
    </source>
</evidence>
<dbReference type="PROSITE" id="PS51918">
    <property type="entry name" value="RADICAL_SAM"/>
    <property type="match status" value="1"/>
</dbReference>
<dbReference type="GO" id="GO:1904047">
    <property type="term" value="F:S-adenosyl-L-methionine binding"/>
    <property type="evidence" value="ECO:0007669"/>
    <property type="project" value="UniProtKB-UniRule"/>
</dbReference>
<dbReference type="SFLD" id="SFLDG01067">
    <property type="entry name" value="SPASM/twitch_domain_containing"/>
    <property type="match status" value="1"/>
</dbReference>
<keyword evidence="6 12" id="KW-0408">Iron</keyword>
<dbReference type="InterPro" id="IPR058240">
    <property type="entry name" value="rSAM_sf"/>
</dbReference>
<organism evidence="14 15">
    <name type="scientific">Candidatus Polarisedimenticola svalbardensis</name>
    <dbReference type="NCBI Taxonomy" id="2886004"/>
    <lineage>
        <taxon>Bacteria</taxon>
        <taxon>Pseudomonadati</taxon>
        <taxon>Acidobacteriota</taxon>
        <taxon>Candidatus Polarisedimenticolia</taxon>
        <taxon>Candidatus Polarisedimenticolales</taxon>
        <taxon>Candidatus Polarisedimenticolaceae</taxon>
        <taxon>Candidatus Polarisedimenticola</taxon>
    </lineage>
</organism>
<gene>
    <name evidence="12 14" type="primary">moaA</name>
    <name evidence="14" type="ORF">IFK94_02785</name>
</gene>
<dbReference type="SMART" id="SM00729">
    <property type="entry name" value="Elp3"/>
    <property type="match status" value="1"/>
</dbReference>
<evidence type="ECO:0000256" key="2">
    <source>
        <dbReference type="ARBA" id="ARBA00022485"/>
    </source>
</evidence>
<keyword evidence="7 12" id="KW-0411">Iron-sulfur</keyword>
<evidence type="ECO:0000256" key="5">
    <source>
        <dbReference type="ARBA" id="ARBA00022741"/>
    </source>
</evidence>
<feature type="binding site" evidence="12">
    <location>
        <position position="29"/>
    </location>
    <ligand>
        <name>[4Fe-4S] cluster</name>
        <dbReference type="ChEBI" id="CHEBI:49883"/>
        <label>1</label>
        <note>4Fe-4S-S-AdoMet</note>
    </ligand>
</feature>
<dbReference type="SUPFAM" id="SSF102114">
    <property type="entry name" value="Radical SAM enzymes"/>
    <property type="match status" value="1"/>
</dbReference>
<dbReference type="UniPathway" id="UPA00344"/>
<keyword evidence="5 12" id="KW-0547">Nucleotide-binding</keyword>
<feature type="binding site" evidence="12">
    <location>
        <position position="68"/>
    </location>
    <ligand>
        <name>S-adenosyl-L-methionine</name>
        <dbReference type="ChEBI" id="CHEBI:59789"/>
    </ligand>
</feature>
<comment type="similarity">
    <text evidence="12">Belongs to the radical SAM superfamily. MoaA family.</text>
</comment>
<evidence type="ECO:0000256" key="3">
    <source>
        <dbReference type="ARBA" id="ARBA00022691"/>
    </source>
</evidence>
<feature type="binding site" evidence="12">
    <location>
        <position position="95"/>
    </location>
    <ligand>
        <name>GTP</name>
        <dbReference type="ChEBI" id="CHEBI:37565"/>
    </ligand>
</feature>
<dbReference type="Proteomes" id="UP000648239">
    <property type="component" value="Unassembled WGS sequence"/>
</dbReference>
<dbReference type="NCBIfam" id="NF001199">
    <property type="entry name" value="PRK00164.2-1"/>
    <property type="match status" value="1"/>
</dbReference>
<feature type="binding site" evidence="12">
    <location>
        <position position="26"/>
    </location>
    <ligand>
        <name>[4Fe-4S] cluster</name>
        <dbReference type="ChEBI" id="CHEBI:49883"/>
        <label>1</label>
        <note>4Fe-4S-S-AdoMet</note>
    </ligand>
</feature>
<dbReference type="Gene3D" id="3.20.20.70">
    <property type="entry name" value="Aldolase class I"/>
    <property type="match status" value="1"/>
</dbReference>
<dbReference type="HAMAP" id="MF_01225_B">
    <property type="entry name" value="MoaA_B"/>
    <property type="match status" value="1"/>
</dbReference>
<dbReference type="InterPro" id="IPR000385">
    <property type="entry name" value="MoaA_NifB_PqqE_Fe-S-bd_CS"/>
</dbReference>
<dbReference type="InterPro" id="IPR040064">
    <property type="entry name" value="MoaA-like"/>
</dbReference>
<dbReference type="EMBL" id="JACXWD010000005">
    <property type="protein sequence ID" value="MBD3867026.1"/>
    <property type="molecule type" value="Genomic_DNA"/>
</dbReference>
<dbReference type="AlphaFoldDB" id="A0A8J6XU88"/>
<dbReference type="SFLD" id="SFLDS00029">
    <property type="entry name" value="Radical_SAM"/>
    <property type="match status" value="1"/>
</dbReference>
<evidence type="ECO:0000256" key="11">
    <source>
        <dbReference type="ARBA" id="ARBA00048697"/>
    </source>
</evidence>
<comment type="cofactor">
    <cofactor evidence="12">
        <name>[4Fe-4S] cluster</name>
        <dbReference type="ChEBI" id="CHEBI:49883"/>
    </cofactor>
    <text evidence="12">Binds 2 [4Fe-4S] clusters. Binds 1 [4Fe-4S] cluster coordinated with 3 cysteines and an exchangeable S-adenosyl-L-methionine and 1 [4Fe-4S] cluster coordinated with 3 cysteines and the GTP-derived substrate.</text>
</comment>
<reference evidence="14 15" key="1">
    <citation type="submission" date="2020-08" db="EMBL/GenBank/DDBJ databases">
        <title>Acidobacteriota in marine sediments use diverse sulfur dissimilation pathways.</title>
        <authorList>
            <person name="Wasmund K."/>
        </authorList>
    </citation>
    <scope>NUCLEOTIDE SEQUENCE [LARGE SCALE GENOMIC DNA]</scope>
    <source>
        <strain evidence="14">MAG AM4</strain>
    </source>
</reference>
<dbReference type="CDD" id="cd01335">
    <property type="entry name" value="Radical_SAM"/>
    <property type="match status" value="1"/>
</dbReference>
<comment type="subunit">
    <text evidence="12">Monomer and homodimer.</text>
</comment>
<dbReference type="GO" id="GO:0046872">
    <property type="term" value="F:metal ion binding"/>
    <property type="evidence" value="ECO:0007669"/>
    <property type="project" value="UniProtKB-KW"/>
</dbReference>
<feature type="binding site" evidence="12">
    <location>
        <position position="254"/>
    </location>
    <ligand>
        <name>[4Fe-4S] cluster</name>
        <dbReference type="ChEBI" id="CHEBI:49883"/>
        <label>2</label>
        <note>4Fe-4S-substrate</note>
    </ligand>
</feature>
<dbReference type="InterPro" id="IPR013785">
    <property type="entry name" value="Aldolase_TIM"/>
</dbReference>
<evidence type="ECO:0000256" key="4">
    <source>
        <dbReference type="ARBA" id="ARBA00022723"/>
    </source>
</evidence>
<comment type="function">
    <text evidence="12">Catalyzes the cyclization of GTP to (8S)-3',8-cyclo-7,8-dihydroguanosine 5'-triphosphate.</text>
</comment>
<dbReference type="GO" id="GO:0005525">
    <property type="term" value="F:GTP binding"/>
    <property type="evidence" value="ECO:0007669"/>
    <property type="project" value="UniProtKB-UniRule"/>
</dbReference>
<sequence>MALRDRFNRLHDDLRVSVTDRCNLRCSYCMPEEPVWFPRDQILDYEEMHRLIQVLVEHGVRKVRVTGGEPLVRKDLTRFISLLAGSDGIEDISLTTNGVLLEAMARPLADAGLTRVNVSLDTLDPARFRQLTRRDDLDKVLAGLDAAAASGLTPLKINTVLLKGINEDEAERFVETARDKGWEVRFIEFMPLENSGTWDLSQVVTGKEVLERLRAHWDLDPDPSADPSAPASRFLFRDGRGRVGFINSISQPFCGDCSRLRLTADGKFRVCLYDQAEIDLKTPLRQGATDGELAGLIHDALQEKGRGGALEILERQEPLPGNRTMHQIGG</sequence>
<dbReference type="GO" id="GO:0061799">
    <property type="term" value="F:cyclic pyranopterin monophosphate synthase activity"/>
    <property type="evidence" value="ECO:0007669"/>
    <property type="project" value="TreeGrafter"/>
</dbReference>
<keyword evidence="8 12" id="KW-0342">GTP-binding</keyword>
<accession>A0A8J6XU88</accession>
<dbReference type="Pfam" id="PF06463">
    <property type="entry name" value="Mob_synth_C"/>
    <property type="match status" value="1"/>
</dbReference>
<feature type="domain" description="Radical SAM core" evidence="13">
    <location>
        <begin position="6"/>
        <end position="220"/>
    </location>
</feature>
<dbReference type="PANTHER" id="PTHR22960:SF0">
    <property type="entry name" value="MOLYBDENUM COFACTOR BIOSYNTHESIS PROTEIN 1"/>
    <property type="match status" value="1"/>
</dbReference>
<proteinExistence type="inferred from homology"/>
<dbReference type="PANTHER" id="PTHR22960">
    <property type="entry name" value="MOLYBDOPTERIN COFACTOR SYNTHESIS PROTEIN A"/>
    <property type="match status" value="1"/>
</dbReference>
<dbReference type="InterPro" id="IPR013483">
    <property type="entry name" value="MoaA"/>
</dbReference>
<comment type="catalytic activity">
    <reaction evidence="11 12">
        <text>GTP + AH2 + S-adenosyl-L-methionine = (8S)-3',8-cyclo-7,8-dihydroguanosine 5'-triphosphate + 5'-deoxyadenosine + L-methionine + A + H(+)</text>
        <dbReference type="Rhea" id="RHEA:49576"/>
        <dbReference type="ChEBI" id="CHEBI:13193"/>
        <dbReference type="ChEBI" id="CHEBI:15378"/>
        <dbReference type="ChEBI" id="CHEBI:17319"/>
        <dbReference type="ChEBI" id="CHEBI:17499"/>
        <dbReference type="ChEBI" id="CHEBI:37565"/>
        <dbReference type="ChEBI" id="CHEBI:57844"/>
        <dbReference type="ChEBI" id="CHEBI:59789"/>
        <dbReference type="ChEBI" id="CHEBI:131766"/>
        <dbReference type="EC" id="4.1.99.22"/>
    </reaction>
</comment>
<keyword evidence="4 12" id="KW-0479">Metal-binding</keyword>
<comment type="caution">
    <text evidence="14">The sequence shown here is derived from an EMBL/GenBank/DDBJ whole genome shotgun (WGS) entry which is preliminary data.</text>
</comment>
<feature type="binding site" evidence="12">
    <location>
        <position position="271"/>
    </location>
    <ligand>
        <name>[4Fe-4S] cluster</name>
        <dbReference type="ChEBI" id="CHEBI:49883"/>
        <label>2</label>
        <note>4Fe-4S-substrate</note>
    </ligand>
</feature>
<evidence type="ECO:0000313" key="14">
    <source>
        <dbReference type="EMBL" id="MBD3867026.1"/>
    </source>
</evidence>
<feature type="binding site" evidence="12">
    <location>
        <position position="190"/>
    </location>
    <ligand>
        <name>S-adenosyl-L-methionine</name>
        <dbReference type="ChEBI" id="CHEBI:59789"/>
    </ligand>
</feature>
<feature type="binding site" evidence="12">
    <location>
        <position position="156"/>
    </location>
    <ligand>
        <name>GTP</name>
        <dbReference type="ChEBI" id="CHEBI:37565"/>
    </ligand>
</feature>
<dbReference type="NCBIfam" id="TIGR02666">
    <property type="entry name" value="moaA"/>
    <property type="match status" value="1"/>
</dbReference>
<dbReference type="InterPro" id="IPR006638">
    <property type="entry name" value="Elp3/MiaA/NifB-like_rSAM"/>
</dbReference>
<dbReference type="InterPro" id="IPR007197">
    <property type="entry name" value="rSAM"/>
</dbReference>
<evidence type="ECO:0000256" key="6">
    <source>
        <dbReference type="ARBA" id="ARBA00023004"/>
    </source>
</evidence>
<comment type="pathway">
    <text evidence="12">Cofactor biosynthesis; molybdopterin biosynthesis.</text>
</comment>
<protein>
    <recommendedName>
        <fullName evidence="1 12">GTP 3',8-cyclase</fullName>
        <ecNumber evidence="1 12">4.1.99.22</ecNumber>
    </recommendedName>
    <alternativeName>
        <fullName evidence="12">Molybdenum cofactor biosynthesis protein A</fullName>
    </alternativeName>
</protein>
<feature type="binding site" evidence="12">
    <location>
        <position position="22"/>
    </location>
    <ligand>
        <name>[4Fe-4S] cluster</name>
        <dbReference type="ChEBI" id="CHEBI:49883"/>
        <label>1</label>
        <note>4Fe-4S-S-AdoMet</note>
    </ligand>
</feature>
<keyword evidence="3 12" id="KW-0949">S-adenosyl-L-methionine</keyword>
<feature type="binding site" evidence="12">
    <location>
        <position position="28"/>
    </location>
    <ligand>
        <name>S-adenosyl-L-methionine</name>
        <dbReference type="ChEBI" id="CHEBI:59789"/>
    </ligand>
</feature>
<keyword evidence="10 12" id="KW-0456">Lyase</keyword>
<dbReference type="GO" id="GO:0051539">
    <property type="term" value="F:4 iron, 4 sulfur cluster binding"/>
    <property type="evidence" value="ECO:0007669"/>
    <property type="project" value="UniProtKB-UniRule"/>
</dbReference>
<dbReference type="GO" id="GO:0061798">
    <property type="term" value="F:GTP 3',8'-cyclase activity"/>
    <property type="evidence" value="ECO:0007669"/>
    <property type="project" value="UniProtKB-UniRule"/>
</dbReference>
<dbReference type="PROSITE" id="PS01305">
    <property type="entry name" value="MOAA_NIFB_PQQE"/>
    <property type="match status" value="1"/>
</dbReference>
<feature type="binding site" evidence="12">
    <location>
        <position position="15"/>
    </location>
    <ligand>
        <name>GTP</name>
        <dbReference type="ChEBI" id="CHEBI:37565"/>
    </ligand>
</feature>
<dbReference type="EC" id="4.1.99.22" evidence="1 12"/>
<feature type="binding site" evidence="12">
    <location>
        <position position="119"/>
    </location>
    <ligand>
        <name>S-adenosyl-L-methionine</name>
        <dbReference type="ChEBI" id="CHEBI:59789"/>
    </ligand>
</feature>
<feature type="binding site" evidence="12">
    <location>
        <position position="64"/>
    </location>
    <ligand>
        <name>GTP</name>
        <dbReference type="ChEBI" id="CHEBI:37565"/>
    </ligand>
</feature>
<evidence type="ECO:0000256" key="10">
    <source>
        <dbReference type="ARBA" id="ARBA00023239"/>
    </source>
</evidence>
<dbReference type="InterPro" id="IPR050105">
    <property type="entry name" value="MoCo_biosynth_MoaA/MoaC"/>
</dbReference>
<evidence type="ECO:0000256" key="1">
    <source>
        <dbReference type="ARBA" id="ARBA00012167"/>
    </source>
</evidence>
<dbReference type="CDD" id="cd21117">
    <property type="entry name" value="Twitch_MoaA"/>
    <property type="match status" value="1"/>
</dbReference>
<name>A0A8J6XU88_9BACT</name>
<keyword evidence="9 12" id="KW-0501">Molybdenum cofactor biosynthesis</keyword>
<dbReference type="Pfam" id="PF04055">
    <property type="entry name" value="Radical_SAM"/>
    <property type="match status" value="1"/>
</dbReference>
<dbReference type="GO" id="GO:0006777">
    <property type="term" value="P:Mo-molybdopterin cofactor biosynthetic process"/>
    <property type="evidence" value="ECO:0007669"/>
    <property type="project" value="UniProtKB-UniRule"/>
</dbReference>
<evidence type="ECO:0000256" key="7">
    <source>
        <dbReference type="ARBA" id="ARBA00023014"/>
    </source>
</evidence>